<keyword evidence="2" id="KW-0560">Oxidoreductase</keyword>
<dbReference type="Proteomes" id="UP000826661">
    <property type="component" value="Chromosome III"/>
</dbReference>
<dbReference type="EMBL" id="CP075866">
    <property type="protein sequence ID" value="QYS97883.1"/>
    <property type="molecule type" value="Genomic_DNA"/>
</dbReference>
<dbReference type="InterPro" id="IPR050312">
    <property type="entry name" value="IolE/XylAMocC-like"/>
</dbReference>
<dbReference type="AlphaFoldDB" id="A0A8G0L8U5"/>
<gene>
    <name evidence="2" type="ORF">H0G86_005087</name>
</gene>
<dbReference type="Gene3D" id="3.20.20.150">
    <property type="entry name" value="Divalent-metal-dependent TIM barrel enzymes"/>
    <property type="match status" value="1"/>
</dbReference>
<evidence type="ECO:0000313" key="2">
    <source>
        <dbReference type="EMBL" id="QYS97883.1"/>
    </source>
</evidence>
<dbReference type="GO" id="GO:0051213">
    <property type="term" value="F:dioxygenase activity"/>
    <property type="evidence" value="ECO:0007669"/>
    <property type="project" value="UniProtKB-KW"/>
</dbReference>
<keyword evidence="2" id="KW-0223">Dioxygenase</keyword>
<reference evidence="2 3" key="1">
    <citation type="journal article" date="2021" name="BMC Genomics">
        <title>Telomere-to-telomere genome assembly of asparaginase-producing Trichoderma simmonsii.</title>
        <authorList>
            <person name="Chung D."/>
            <person name="Kwon Y.M."/>
            <person name="Yang Y."/>
        </authorList>
    </citation>
    <scope>NUCLEOTIDE SEQUENCE [LARGE SCALE GENOMIC DNA]</scope>
    <source>
        <strain evidence="2 3">GH-Sj1</strain>
    </source>
</reference>
<dbReference type="SUPFAM" id="SSF51658">
    <property type="entry name" value="Xylose isomerase-like"/>
    <property type="match status" value="1"/>
</dbReference>
<sequence>MKSRPAIPTASIGFPGLHSIIEKLEQAAAAGFQGIEIIFEEIAPLAAQFPGGVSYGNTIKAAQTIRETCDRVGLEVVDLQPLRHYDGLLDPSMHDAKIEELKLWFEIAKVLGTDLIQIPTNFLQEGVTGDFGAITRDMLEIAEMGMQETPVIRFAYEAVAWGTHIDLWEQTWEIVKRVDMPNFGLCLDTFHIAGRVWGDPASPSGQLPTAEDDLRVSLERLIREVDVNKVFYVQIGDAEKINPAIDENYEFYKEGEPKRMTWSRRARLFAYEEDKGAYLPIEAVTRAIIEGLKFTGWISMEMFSNSLMDPDPAVPARFAKRAAASWENLNQRFQM</sequence>
<dbReference type="InterPro" id="IPR036237">
    <property type="entry name" value="Xyl_isomerase-like_sf"/>
</dbReference>
<dbReference type="PANTHER" id="PTHR12110">
    <property type="entry name" value="HYDROXYPYRUVATE ISOMERASE"/>
    <property type="match status" value="1"/>
</dbReference>
<organism evidence="2 3">
    <name type="scientific">Trichoderma simmonsii</name>
    <dbReference type="NCBI Taxonomy" id="1491479"/>
    <lineage>
        <taxon>Eukaryota</taxon>
        <taxon>Fungi</taxon>
        <taxon>Dikarya</taxon>
        <taxon>Ascomycota</taxon>
        <taxon>Pezizomycotina</taxon>
        <taxon>Sordariomycetes</taxon>
        <taxon>Hypocreomycetidae</taxon>
        <taxon>Hypocreales</taxon>
        <taxon>Hypocreaceae</taxon>
        <taxon>Trichoderma</taxon>
    </lineage>
</organism>
<accession>A0A8G0L8U5</accession>
<dbReference type="InterPro" id="IPR013022">
    <property type="entry name" value="Xyl_isomerase-like_TIM-brl"/>
</dbReference>
<dbReference type="PANTHER" id="PTHR12110:SF21">
    <property type="entry name" value="XYLOSE ISOMERASE-LIKE TIM BARREL DOMAIN-CONTAINING PROTEIN"/>
    <property type="match status" value="1"/>
</dbReference>
<name>A0A8G0L8U5_9HYPO</name>
<feature type="domain" description="Xylose isomerase-like TIM barrel" evidence="1">
    <location>
        <begin position="24"/>
        <end position="310"/>
    </location>
</feature>
<evidence type="ECO:0000313" key="3">
    <source>
        <dbReference type="Proteomes" id="UP000826661"/>
    </source>
</evidence>
<dbReference type="Pfam" id="PF01261">
    <property type="entry name" value="AP_endonuc_2"/>
    <property type="match status" value="1"/>
</dbReference>
<keyword evidence="3" id="KW-1185">Reference proteome</keyword>
<evidence type="ECO:0000259" key="1">
    <source>
        <dbReference type="Pfam" id="PF01261"/>
    </source>
</evidence>
<proteinExistence type="predicted"/>
<protein>
    <submittedName>
        <fullName evidence="2">4-hydroxyphenylpyruvate dioxygenase</fullName>
    </submittedName>
</protein>